<dbReference type="OrthoDB" id="9792686at2"/>
<dbReference type="Gene3D" id="1.10.287.130">
    <property type="match status" value="1"/>
</dbReference>
<dbReference type="InterPro" id="IPR029151">
    <property type="entry name" value="Sensor-like_sf"/>
</dbReference>
<dbReference type="RefSeq" id="WP_092651106.1">
    <property type="nucleotide sequence ID" value="NZ_FOHA01000005.1"/>
</dbReference>
<evidence type="ECO:0000256" key="3">
    <source>
        <dbReference type="ARBA" id="ARBA00012438"/>
    </source>
</evidence>
<dbReference type="Proteomes" id="UP000198948">
    <property type="component" value="Unassembled WGS sequence"/>
</dbReference>
<sequence length="545" mass="61020">MGKKKQVVQQDKKIKKLTLRNKILLLVSISIVVSLLGASFFIRNYVIEREYVNTREKVSGIAEIVAKEQIVIDSLADKATYEQVQSYAMDMMKLSKVDFVVVLDMNLVRLSHPNEEVIGQEFSNAEDAAETLNGTPHFSTQKGILGDGMRYFTPVWNEKGEQVGIVCVGLTLATINEEVQKAQLNIMLGVAIGLTIGLIGAILLANKIKKELFGLEPNEIAASIEEKVIIEDAVSDGIIAISTTGEIMLVNREAKRLLRKLRFTSNIDEGELLDEQLKAALFKETIENKRQIRNIPVQLNGVELIISAAPIFIQQEVYGAVATFKDQSEMQQLIEELSGNAQYIDSLRAQTHDFMNKMHVVLGLIELQKYDEVANFITMLTASYKEEVGFITEKIKIPALAGFLLGKFNEAREQEITFILDEQSAIPELEMNENVQIFLVILGNLLDNAREAVMNQAEKTVQLLLQYDEESAIFMLKVSDTGIGISDEVKAQMFERGFSTKGAHRGYGLNLVQNMIYHHQGLIDVKTTEGNGTTFYIEWPYENEG</sequence>
<keyword evidence="13 14" id="KW-0472">Membrane</keyword>
<keyword evidence="6" id="KW-0808">Transferase</keyword>
<keyword evidence="8" id="KW-0547">Nucleotide-binding</keyword>
<accession>A0A1H9RSR0</accession>
<keyword evidence="9 16" id="KW-0418">Kinase</keyword>
<evidence type="ECO:0000256" key="6">
    <source>
        <dbReference type="ARBA" id="ARBA00022679"/>
    </source>
</evidence>
<dbReference type="InterPro" id="IPR036890">
    <property type="entry name" value="HATPase_C_sf"/>
</dbReference>
<reference evidence="16 17" key="1">
    <citation type="submission" date="2016-10" db="EMBL/GenBank/DDBJ databases">
        <authorList>
            <person name="de Groot N.N."/>
        </authorList>
    </citation>
    <scope>NUCLEOTIDE SEQUENCE [LARGE SCALE GENOMIC DNA]</scope>
    <source>
        <strain evidence="16 17">DSM 13760</strain>
    </source>
</reference>
<evidence type="ECO:0000313" key="17">
    <source>
        <dbReference type="Proteomes" id="UP000198948"/>
    </source>
</evidence>
<dbReference type="SUPFAM" id="SSF103190">
    <property type="entry name" value="Sensory domain-like"/>
    <property type="match status" value="1"/>
</dbReference>
<dbReference type="InterPro" id="IPR039506">
    <property type="entry name" value="SPOB_a"/>
</dbReference>
<evidence type="ECO:0000256" key="10">
    <source>
        <dbReference type="ARBA" id="ARBA00022840"/>
    </source>
</evidence>
<dbReference type="Pfam" id="PF02518">
    <property type="entry name" value="HATPase_c"/>
    <property type="match status" value="1"/>
</dbReference>
<evidence type="ECO:0000256" key="5">
    <source>
        <dbReference type="ARBA" id="ARBA00022553"/>
    </source>
</evidence>
<keyword evidence="12" id="KW-0902">Two-component regulatory system</keyword>
<name>A0A1H9RSR0_9LACT</name>
<evidence type="ECO:0000256" key="2">
    <source>
        <dbReference type="ARBA" id="ARBA00004651"/>
    </source>
</evidence>
<comment type="subcellular location">
    <subcellularLocation>
        <location evidence="2">Cell membrane</location>
        <topology evidence="2">Multi-pass membrane protein</topology>
    </subcellularLocation>
</comment>
<dbReference type="InterPro" id="IPR004358">
    <property type="entry name" value="Sig_transdc_His_kin-like_C"/>
</dbReference>
<dbReference type="GO" id="GO:0000155">
    <property type="term" value="F:phosphorelay sensor kinase activity"/>
    <property type="evidence" value="ECO:0007669"/>
    <property type="project" value="InterPro"/>
</dbReference>
<protein>
    <recommendedName>
        <fullName evidence="3">histidine kinase</fullName>
        <ecNumber evidence="3">2.7.13.3</ecNumber>
    </recommendedName>
</protein>
<dbReference type="SMART" id="SM00387">
    <property type="entry name" value="HATPase_c"/>
    <property type="match status" value="1"/>
</dbReference>
<evidence type="ECO:0000259" key="15">
    <source>
        <dbReference type="PROSITE" id="PS50109"/>
    </source>
</evidence>
<dbReference type="SUPFAM" id="SSF55890">
    <property type="entry name" value="Sporulation response regulatory protein Spo0B"/>
    <property type="match status" value="1"/>
</dbReference>
<keyword evidence="10" id="KW-0067">ATP-binding</keyword>
<dbReference type="InterPro" id="IPR016120">
    <property type="entry name" value="Sig_transdc_His_kin_SpoOB"/>
</dbReference>
<dbReference type="PANTHER" id="PTHR43547:SF10">
    <property type="entry name" value="SENSOR HISTIDINE KINASE DCUS"/>
    <property type="match status" value="1"/>
</dbReference>
<dbReference type="InterPro" id="IPR003594">
    <property type="entry name" value="HATPase_dom"/>
</dbReference>
<gene>
    <name evidence="16" type="ORF">SAMN04488559_10539</name>
</gene>
<feature type="transmembrane region" description="Helical" evidence="14">
    <location>
        <begin position="21"/>
        <end position="42"/>
    </location>
</feature>
<evidence type="ECO:0000256" key="9">
    <source>
        <dbReference type="ARBA" id="ARBA00022777"/>
    </source>
</evidence>
<evidence type="ECO:0000256" key="1">
    <source>
        <dbReference type="ARBA" id="ARBA00000085"/>
    </source>
</evidence>
<dbReference type="Pfam" id="PF14689">
    <property type="entry name" value="SPOB_a"/>
    <property type="match status" value="1"/>
</dbReference>
<evidence type="ECO:0000256" key="11">
    <source>
        <dbReference type="ARBA" id="ARBA00022989"/>
    </source>
</evidence>
<keyword evidence="11 14" id="KW-1133">Transmembrane helix</keyword>
<feature type="transmembrane region" description="Helical" evidence="14">
    <location>
        <begin position="186"/>
        <end position="205"/>
    </location>
</feature>
<dbReference type="STRING" id="142588.SAMN04488559_10539"/>
<dbReference type="GO" id="GO:0005886">
    <property type="term" value="C:plasma membrane"/>
    <property type="evidence" value="ECO:0007669"/>
    <property type="project" value="UniProtKB-SubCell"/>
</dbReference>
<evidence type="ECO:0000256" key="13">
    <source>
        <dbReference type="ARBA" id="ARBA00023136"/>
    </source>
</evidence>
<comment type="catalytic activity">
    <reaction evidence="1">
        <text>ATP + protein L-histidine = ADP + protein N-phospho-L-histidine.</text>
        <dbReference type="EC" id="2.7.13.3"/>
    </reaction>
</comment>
<organism evidence="16 17">
    <name type="scientific">Isobaculum melis</name>
    <dbReference type="NCBI Taxonomy" id="142588"/>
    <lineage>
        <taxon>Bacteria</taxon>
        <taxon>Bacillati</taxon>
        <taxon>Bacillota</taxon>
        <taxon>Bacilli</taxon>
        <taxon>Lactobacillales</taxon>
        <taxon>Carnobacteriaceae</taxon>
        <taxon>Isobaculum</taxon>
    </lineage>
</organism>
<evidence type="ECO:0000256" key="4">
    <source>
        <dbReference type="ARBA" id="ARBA00022475"/>
    </source>
</evidence>
<evidence type="ECO:0000313" key="16">
    <source>
        <dbReference type="EMBL" id="SER75588.1"/>
    </source>
</evidence>
<proteinExistence type="predicted"/>
<keyword evidence="7 14" id="KW-0812">Transmembrane</keyword>
<dbReference type="Pfam" id="PF17203">
    <property type="entry name" value="sCache_3_2"/>
    <property type="match status" value="1"/>
</dbReference>
<evidence type="ECO:0000256" key="12">
    <source>
        <dbReference type="ARBA" id="ARBA00023012"/>
    </source>
</evidence>
<keyword evidence="5" id="KW-0597">Phosphoprotein</keyword>
<evidence type="ECO:0000256" key="8">
    <source>
        <dbReference type="ARBA" id="ARBA00022741"/>
    </source>
</evidence>
<keyword evidence="4" id="KW-1003">Cell membrane</keyword>
<dbReference type="AlphaFoldDB" id="A0A1H9RSR0"/>
<dbReference type="InterPro" id="IPR005467">
    <property type="entry name" value="His_kinase_dom"/>
</dbReference>
<evidence type="ECO:0000256" key="14">
    <source>
        <dbReference type="SAM" id="Phobius"/>
    </source>
</evidence>
<dbReference type="Gene3D" id="3.30.450.20">
    <property type="entry name" value="PAS domain"/>
    <property type="match status" value="2"/>
</dbReference>
<dbReference type="PANTHER" id="PTHR43547">
    <property type="entry name" value="TWO-COMPONENT HISTIDINE KINASE"/>
    <property type="match status" value="1"/>
</dbReference>
<dbReference type="EMBL" id="FOHA01000005">
    <property type="protein sequence ID" value="SER75588.1"/>
    <property type="molecule type" value="Genomic_DNA"/>
</dbReference>
<dbReference type="InterPro" id="IPR033463">
    <property type="entry name" value="sCache_3"/>
</dbReference>
<feature type="domain" description="Histidine kinase" evidence="15">
    <location>
        <begin position="441"/>
        <end position="543"/>
    </location>
</feature>
<dbReference type="PROSITE" id="PS50109">
    <property type="entry name" value="HIS_KIN"/>
    <property type="match status" value="1"/>
</dbReference>
<dbReference type="Gene3D" id="3.30.565.10">
    <property type="entry name" value="Histidine kinase-like ATPase, C-terminal domain"/>
    <property type="match status" value="1"/>
</dbReference>
<dbReference type="EC" id="2.7.13.3" evidence="3"/>
<evidence type="ECO:0000256" key="7">
    <source>
        <dbReference type="ARBA" id="ARBA00022692"/>
    </source>
</evidence>
<dbReference type="SUPFAM" id="SSF55874">
    <property type="entry name" value="ATPase domain of HSP90 chaperone/DNA topoisomerase II/histidine kinase"/>
    <property type="match status" value="1"/>
</dbReference>
<dbReference type="PRINTS" id="PR00344">
    <property type="entry name" value="BCTRLSENSOR"/>
</dbReference>
<keyword evidence="17" id="KW-1185">Reference proteome</keyword>
<dbReference type="GO" id="GO:0005524">
    <property type="term" value="F:ATP binding"/>
    <property type="evidence" value="ECO:0007669"/>
    <property type="project" value="UniProtKB-KW"/>
</dbReference>